<organism evidence="1 2">
    <name type="scientific">Ktedonosporobacter rubrisoli</name>
    <dbReference type="NCBI Taxonomy" id="2509675"/>
    <lineage>
        <taxon>Bacteria</taxon>
        <taxon>Bacillati</taxon>
        <taxon>Chloroflexota</taxon>
        <taxon>Ktedonobacteria</taxon>
        <taxon>Ktedonobacterales</taxon>
        <taxon>Ktedonosporobacteraceae</taxon>
        <taxon>Ktedonosporobacter</taxon>
    </lineage>
</organism>
<gene>
    <name evidence="1" type="ORF">EPA93_27620</name>
</gene>
<name>A0A4P6JVX8_KTERU</name>
<accession>A0A4P6JVX8</accession>
<protein>
    <recommendedName>
        <fullName evidence="3">DUF1440 domain-containing protein</fullName>
    </recommendedName>
</protein>
<dbReference type="RefSeq" id="WP_129890595.1">
    <property type="nucleotide sequence ID" value="NZ_CP035758.1"/>
</dbReference>
<dbReference type="AlphaFoldDB" id="A0A4P6JVX8"/>
<dbReference type="OrthoDB" id="5243794at2"/>
<dbReference type="EMBL" id="CP035758">
    <property type="protein sequence ID" value="QBD79543.1"/>
    <property type="molecule type" value="Genomic_DNA"/>
</dbReference>
<evidence type="ECO:0008006" key="3">
    <source>
        <dbReference type="Google" id="ProtNLM"/>
    </source>
</evidence>
<sequence>MKILWKVLAPDWCPRRAAAAGLVATLVYSVFMEEDRYIIGNYFNDVQFIQGMLVGKESSKGSWLLSWGVHLLNGVALAQVYAALAKRWLPGPGWLKGSLFASGFVAAAWTLTPLADKYHPLIKDGEMPKLATWKSFWQNILRHLAFGITLGWLYRSREER</sequence>
<dbReference type="KEGG" id="kbs:EPA93_27620"/>
<dbReference type="Proteomes" id="UP000290365">
    <property type="component" value="Chromosome"/>
</dbReference>
<reference evidence="1 2" key="1">
    <citation type="submission" date="2019-01" db="EMBL/GenBank/DDBJ databases">
        <title>Ktedonosporobacter rubrisoli SCAWS-G2.</title>
        <authorList>
            <person name="Huang Y."/>
            <person name="Yan B."/>
        </authorList>
    </citation>
    <scope>NUCLEOTIDE SEQUENCE [LARGE SCALE GENOMIC DNA]</scope>
    <source>
        <strain evidence="1 2">SCAWS-G2</strain>
    </source>
</reference>
<evidence type="ECO:0000313" key="1">
    <source>
        <dbReference type="EMBL" id="QBD79543.1"/>
    </source>
</evidence>
<evidence type="ECO:0000313" key="2">
    <source>
        <dbReference type="Proteomes" id="UP000290365"/>
    </source>
</evidence>
<proteinExistence type="predicted"/>
<keyword evidence="2" id="KW-1185">Reference proteome</keyword>